<gene>
    <name evidence="2" type="ORF">QR685DRAFT_239614</name>
</gene>
<feature type="compositionally biased region" description="Low complexity" evidence="1">
    <location>
        <begin position="37"/>
        <end position="53"/>
    </location>
</feature>
<dbReference type="InterPro" id="IPR036610">
    <property type="entry name" value="PEBP-like_sf"/>
</dbReference>
<dbReference type="Gene3D" id="3.90.280.10">
    <property type="entry name" value="PEBP-like"/>
    <property type="match status" value="1"/>
</dbReference>
<feature type="region of interest" description="Disordered" evidence="1">
    <location>
        <begin position="81"/>
        <end position="105"/>
    </location>
</feature>
<dbReference type="PANTHER" id="PTHR11362:SF78">
    <property type="entry name" value="PROTEASE INHIBITOR"/>
    <property type="match status" value="1"/>
</dbReference>
<dbReference type="InterPro" id="IPR035810">
    <property type="entry name" value="PEBP_euk"/>
</dbReference>
<dbReference type="PANTHER" id="PTHR11362">
    <property type="entry name" value="PHOSPHATIDYLETHANOLAMINE-BINDING PROTEIN"/>
    <property type="match status" value="1"/>
</dbReference>
<feature type="compositionally biased region" description="Acidic residues" evidence="1">
    <location>
        <begin position="159"/>
        <end position="168"/>
    </location>
</feature>
<comment type="caution">
    <text evidence="2">The sequence shown here is derived from an EMBL/GenBank/DDBJ whole genome shotgun (WGS) entry which is preliminary data.</text>
</comment>
<name>A0ABR3DIN4_NEUIN</name>
<evidence type="ECO:0000313" key="2">
    <source>
        <dbReference type="EMBL" id="KAL0472554.1"/>
    </source>
</evidence>
<feature type="compositionally biased region" description="Low complexity" evidence="1">
    <location>
        <begin position="81"/>
        <end position="94"/>
    </location>
</feature>
<feature type="region of interest" description="Disordered" evidence="1">
    <location>
        <begin position="33"/>
        <end position="53"/>
    </location>
</feature>
<proteinExistence type="predicted"/>
<sequence>MPKQASSITTLLSSLSVLAKTTNLSRPARASLRIHFPGSPSPTTVSTPGTPLTKDAAALPPSYSISATALSNITLPNCDLSPVSSHHSSPSSSGHSRRGSEANNAAGQTPHYMVICLDLDPPFPSFPVLAPILHSLEADLRLVTEELDADEGYIYLTADEEEEEEEEEAGGRSEGISHSVTRGERRRTKPVVGYMGPKPPGVSSPHRYVFLCWEQPEGVTGQKVREVLGLNNGEGGEEGEEVGLAKRVRWDQEGFERMLGVGDVVAGNYFVC</sequence>
<evidence type="ECO:0000313" key="3">
    <source>
        <dbReference type="Proteomes" id="UP001451303"/>
    </source>
</evidence>
<protein>
    <submittedName>
        <fullName evidence="2">Phosphatidylethanolamine-binding protein</fullName>
    </submittedName>
</protein>
<organism evidence="2 3">
    <name type="scientific">Neurospora intermedia</name>
    <dbReference type="NCBI Taxonomy" id="5142"/>
    <lineage>
        <taxon>Eukaryota</taxon>
        <taxon>Fungi</taxon>
        <taxon>Dikarya</taxon>
        <taxon>Ascomycota</taxon>
        <taxon>Pezizomycotina</taxon>
        <taxon>Sordariomycetes</taxon>
        <taxon>Sordariomycetidae</taxon>
        <taxon>Sordariales</taxon>
        <taxon>Sordariaceae</taxon>
        <taxon>Neurospora</taxon>
    </lineage>
</organism>
<dbReference type="EMBL" id="JAVLET010000003">
    <property type="protein sequence ID" value="KAL0472554.1"/>
    <property type="molecule type" value="Genomic_DNA"/>
</dbReference>
<dbReference type="InterPro" id="IPR008914">
    <property type="entry name" value="PEBP"/>
</dbReference>
<evidence type="ECO:0000256" key="1">
    <source>
        <dbReference type="SAM" id="MobiDB-lite"/>
    </source>
</evidence>
<dbReference type="Proteomes" id="UP001451303">
    <property type="component" value="Unassembled WGS sequence"/>
</dbReference>
<dbReference type="SUPFAM" id="SSF49777">
    <property type="entry name" value="PEBP-like"/>
    <property type="match status" value="1"/>
</dbReference>
<feature type="region of interest" description="Disordered" evidence="1">
    <location>
        <begin position="159"/>
        <end position="185"/>
    </location>
</feature>
<accession>A0ABR3DIN4</accession>
<keyword evidence="3" id="KW-1185">Reference proteome</keyword>
<dbReference type="Pfam" id="PF01161">
    <property type="entry name" value="PBP"/>
    <property type="match status" value="1"/>
</dbReference>
<reference evidence="2 3" key="1">
    <citation type="submission" date="2023-09" db="EMBL/GenBank/DDBJ databases">
        <title>Multi-omics analysis of a traditional fermented food reveals byproduct-associated fungal strains for waste-to-food upcycling.</title>
        <authorList>
            <consortium name="Lawrence Berkeley National Laboratory"/>
            <person name="Rekdal V.M."/>
            <person name="Villalobos-Escobedo J.M."/>
            <person name="Rodriguez-Valeron N."/>
            <person name="Garcia M.O."/>
            <person name="Vasquez D.P."/>
            <person name="Damayanti I."/>
            <person name="Sorensen P.M."/>
            <person name="Baidoo E.E."/>
            <person name="De Carvalho A.C."/>
            <person name="Riley R."/>
            <person name="Lipzen A."/>
            <person name="He G."/>
            <person name="Yan M."/>
            <person name="Haridas S."/>
            <person name="Daum C."/>
            <person name="Yoshinaga Y."/>
            <person name="Ng V."/>
            <person name="Grigoriev I.V."/>
            <person name="Munk R."/>
            <person name="Nuraida L."/>
            <person name="Wijaya C.H."/>
            <person name="Morales P.-C."/>
            <person name="Keasling J.D."/>
        </authorList>
    </citation>
    <scope>NUCLEOTIDE SEQUENCE [LARGE SCALE GENOMIC DNA]</scope>
    <source>
        <strain evidence="2 3">FGSC 2613</strain>
    </source>
</reference>